<dbReference type="EMBL" id="NIZT01000070">
    <property type="protein sequence ID" value="RBQ22243.1"/>
    <property type="molecule type" value="Genomic_DNA"/>
</dbReference>
<gene>
    <name evidence="1" type="ORF">ALNOE001_19670</name>
</gene>
<evidence type="ECO:0000313" key="2">
    <source>
        <dbReference type="Proteomes" id="UP000253099"/>
    </source>
</evidence>
<sequence length="33" mass="3606">MRLSLFCLMMSNVSAEVINIDFTNSSGINGVLE</sequence>
<dbReference type="AlphaFoldDB" id="A0A366M8U4"/>
<evidence type="ECO:0000313" key="1">
    <source>
        <dbReference type="EMBL" id="RBQ22243.1"/>
    </source>
</evidence>
<keyword evidence="2" id="KW-1185">Reference proteome</keyword>
<proteinExistence type="predicted"/>
<accession>A0A366M8U4</accession>
<protein>
    <submittedName>
        <fullName evidence="1">Uncharacterized protein</fullName>
    </submittedName>
</protein>
<reference evidence="1 2" key="1">
    <citation type="submission" date="2018-06" db="EMBL/GenBank/DDBJ databases">
        <title>Genomic insight into two independent archaeal endosymbiosis events.</title>
        <authorList>
            <person name="Lind A.E."/>
            <person name="Lewis W.H."/>
            <person name="Spang A."/>
            <person name="Guy L."/>
            <person name="Embley M.T."/>
            <person name="Ettema T.J.G."/>
        </authorList>
    </citation>
    <scope>NUCLEOTIDE SEQUENCE [LARGE SCALE GENOMIC DNA]</scope>
    <source>
        <strain evidence="1">NOE</strain>
    </source>
</reference>
<name>A0A366M8U4_9EURY</name>
<dbReference type="Proteomes" id="UP000253099">
    <property type="component" value="Unassembled WGS sequence"/>
</dbReference>
<organism evidence="1 2">
    <name type="scientific">Candidatus Methanobinarius endosymbioticus</name>
    <dbReference type="NCBI Taxonomy" id="2006182"/>
    <lineage>
        <taxon>Archaea</taxon>
        <taxon>Methanobacteriati</taxon>
        <taxon>Methanobacteriota</taxon>
        <taxon>Methanomada group</taxon>
        <taxon>Methanobacteria</taxon>
        <taxon>Methanobacteriales</taxon>
        <taxon>Methanobacteriaceae</taxon>
        <taxon>Candidatus Methanobinarius</taxon>
    </lineage>
</organism>
<comment type="caution">
    <text evidence="1">The sequence shown here is derived from an EMBL/GenBank/DDBJ whole genome shotgun (WGS) entry which is preliminary data.</text>
</comment>